<name>A0A371YJD5_9GAMM</name>
<proteinExistence type="predicted"/>
<comment type="caution">
    <text evidence="4">The sequence shown here is derived from an EMBL/GenBank/DDBJ whole genome shotgun (WGS) entry which is preliminary data.</text>
</comment>
<sequence length="174" mass="20205">MSKITIVEAAKQFNVTRPRIYRSIKKGELTTTLSDDGVQLVQVQDMIRLFDNVTKKDVRKLVQGSVSDTELKLVKLLEEQLKKAEDDKAFLKQQINDLRKDFDEYKLRIEHQPSTESKIDITSNEHAQETESLQLEHSEKRTSEQPVLEQQKKEAENKPTKKGLLRRLVGEFLK</sequence>
<evidence type="ECO:0000313" key="4">
    <source>
        <dbReference type="EMBL" id="RFC81582.1"/>
    </source>
</evidence>
<dbReference type="OrthoDB" id="6711339at2"/>
<evidence type="ECO:0000256" key="2">
    <source>
        <dbReference type="SAM" id="MobiDB-lite"/>
    </source>
</evidence>
<evidence type="ECO:0000256" key="1">
    <source>
        <dbReference type="SAM" id="Coils"/>
    </source>
</evidence>
<feature type="compositionally biased region" description="Basic and acidic residues" evidence="2">
    <location>
        <begin position="126"/>
        <end position="143"/>
    </location>
</feature>
<accession>A0A371YJD5</accession>
<feature type="compositionally biased region" description="Basic and acidic residues" evidence="2">
    <location>
        <begin position="150"/>
        <end position="159"/>
    </location>
</feature>
<keyword evidence="1" id="KW-0175">Coiled coil</keyword>
<evidence type="ECO:0000313" key="5">
    <source>
        <dbReference type="Proteomes" id="UP000240957"/>
    </source>
</evidence>
<dbReference type="EMBL" id="PYIX02000076">
    <property type="protein sequence ID" value="RFC81582.1"/>
    <property type="molecule type" value="Genomic_DNA"/>
</dbReference>
<dbReference type="EMBL" id="JBHRSF010000098">
    <property type="protein sequence ID" value="MFC2996870.1"/>
    <property type="molecule type" value="Genomic_DNA"/>
</dbReference>
<evidence type="ECO:0000313" key="6">
    <source>
        <dbReference type="Proteomes" id="UP001595455"/>
    </source>
</evidence>
<dbReference type="InterPro" id="IPR047783">
    <property type="entry name" value="ORF2/OrfX-like"/>
</dbReference>
<dbReference type="Proteomes" id="UP000240957">
    <property type="component" value="Unassembled WGS sequence"/>
</dbReference>
<dbReference type="GO" id="GO:0003677">
    <property type="term" value="F:DNA binding"/>
    <property type="evidence" value="ECO:0007669"/>
    <property type="project" value="UniProtKB-KW"/>
</dbReference>
<evidence type="ECO:0000313" key="3">
    <source>
        <dbReference type="EMBL" id="MFC2996870.1"/>
    </source>
</evidence>
<dbReference type="AlphaFoldDB" id="A0A371YJD5"/>
<dbReference type="RefSeq" id="WP_107010110.1">
    <property type="nucleotide sequence ID" value="NZ_JBHRSF010000098.1"/>
</dbReference>
<feature type="region of interest" description="Disordered" evidence="2">
    <location>
        <begin position="115"/>
        <end position="162"/>
    </location>
</feature>
<gene>
    <name evidence="3" type="ORF">ACFODO_16735</name>
    <name evidence="4" type="ORF">C9E89_021085</name>
</gene>
<keyword evidence="3" id="KW-0238">DNA-binding</keyword>
<protein>
    <submittedName>
        <fullName evidence="3">Plasmid replication DNA-binding protein</fullName>
    </submittedName>
</protein>
<dbReference type="Proteomes" id="UP001595455">
    <property type="component" value="Unassembled WGS sequence"/>
</dbReference>
<keyword evidence="6" id="KW-1185">Reference proteome</keyword>
<reference evidence="4 5" key="2">
    <citation type="submission" date="2018-08" db="EMBL/GenBank/DDBJ databases">
        <title>The draft genome of Acinetobacter sichuanensis strain WCHAc060041.</title>
        <authorList>
            <person name="Qin J."/>
            <person name="Feng Y."/>
            <person name="Zong Z."/>
        </authorList>
    </citation>
    <scope>NUCLEOTIDE SEQUENCE [LARGE SCALE GENOMIC DNA]</scope>
    <source>
        <strain evidence="4 5">WCHAc060041</strain>
    </source>
</reference>
<reference evidence="3" key="4">
    <citation type="submission" date="2024-09" db="EMBL/GenBank/DDBJ databases">
        <authorList>
            <person name="Sun Q."/>
            <person name="Mori K."/>
        </authorList>
    </citation>
    <scope>NUCLEOTIDE SEQUENCE</scope>
    <source>
        <strain evidence="3">KCTC 62575</strain>
    </source>
</reference>
<reference evidence="3" key="1">
    <citation type="journal article" date="2014" name="Int. J. Syst. Evol. Microbiol.">
        <title>Complete genome of a new Firmicutes species belonging to the dominant human colonic microbiota ('Ruminococcus bicirculans') reveals two chromosomes and a selective capacity to utilize plant glucans.</title>
        <authorList>
            <consortium name="NISC Comparative Sequencing Program"/>
            <person name="Wegmann U."/>
            <person name="Louis P."/>
            <person name="Goesmann A."/>
            <person name="Henrissat B."/>
            <person name="Duncan S.H."/>
            <person name="Flint H.J."/>
        </authorList>
    </citation>
    <scope>NUCLEOTIDE SEQUENCE</scope>
    <source>
        <strain evidence="3">KCTC 62575</strain>
    </source>
</reference>
<dbReference type="NCBIfam" id="NF038291">
    <property type="entry name" value="rep_pAB02_ORF2"/>
    <property type="match status" value="1"/>
</dbReference>
<organism evidence="4 5">
    <name type="scientific">Acinetobacter sichuanensis</name>
    <dbReference type="NCBI Taxonomy" id="2136183"/>
    <lineage>
        <taxon>Bacteria</taxon>
        <taxon>Pseudomonadati</taxon>
        <taxon>Pseudomonadota</taxon>
        <taxon>Gammaproteobacteria</taxon>
        <taxon>Moraxellales</taxon>
        <taxon>Moraxellaceae</taxon>
        <taxon>Acinetobacter</taxon>
    </lineage>
</organism>
<reference evidence="6" key="3">
    <citation type="journal article" date="2019" name="Int. J. Syst. Evol. Microbiol.">
        <title>The Global Catalogue of Microorganisms (GCM) 10K type strain sequencing project: providing services to taxonomists for standard genome sequencing and annotation.</title>
        <authorList>
            <consortium name="The Broad Institute Genomics Platform"/>
            <consortium name="The Broad Institute Genome Sequencing Center for Infectious Disease"/>
            <person name="Wu L."/>
            <person name="Ma J."/>
        </authorList>
    </citation>
    <scope>NUCLEOTIDE SEQUENCE [LARGE SCALE GENOMIC DNA]</scope>
    <source>
        <strain evidence="6">KCTC 62575</strain>
    </source>
</reference>
<feature type="coiled-coil region" evidence="1">
    <location>
        <begin position="67"/>
        <end position="108"/>
    </location>
</feature>